<evidence type="ECO:0000313" key="1">
    <source>
        <dbReference type="EMBL" id="AQS60559.1"/>
    </source>
</evidence>
<dbReference type="AlphaFoldDB" id="A0A1S6J0L2"/>
<evidence type="ECO:0000313" key="2">
    <source>
        <dbReference type="Proteomes" id="UP000189464"/>
    </source>
</evidence>
<dbReference type="KEGG" id="dfg:B0537_08590"/>
<organism evidence="1 2">
    <name type="scientific">Desulforamulus ferrireducens</name>
    <dbReference type="NCBI Taxonomy" id="1833852"/>
    <lineage>
        <taxon>Bacteria</taxon>
        <taxon>Bacillati</taxon>
        <taxon>Bacillota</taxon>
        <taxon>Clostridia</taxon>
        <taxon>Eubacteriales</taxon>
        <taxon>Peptococcaceae</taxon>
        <taxon>Desulforamulus</taxon>
    </lineage>
</organism>
<sequence>MGYQFNWRFRQASPGKNVIFPSIYPLHLLSTAFGSKDFILLCRFIQLSLASPGVRGPRARGLPPTSFRFYLAIDTLVLSYGYCYLRHSGLSPYR</sequence>
<name>A0A1S6J0L2_9FIRM</name>
<accession>A0A1S6J0L2</accession>
<proteinExistence type="predicted"/>
<gene>
    <name evidence="1" type="ORF">B0537_08590</name>
</gene>
<keyword evidence="2" id="KW-1185">Reference proteome</keyword>
<reference evidence="1 2" key="1">
    <citation type="journal article" date="2016" name="Int. J. Syst. Evol. Microbiol.">
        <title>Desulfotomaculum ferrireducens sp. nov., a moderately thermophilic sulfate-reducing and dissimilatory Fe(III)-reducing bacterium isolated from compost.</title>
        <authorList>
            <person name="Yang G."/>
            <person name="Guo J."/>
            <person name="Zhuang L."/>
            <person name="Yuan Y."/>
            <person name="Zhou S."/>
        </authorList>
    </citation>
    <scope>NUCLEOTIDE SEQUENCE [LARGE SCALE GENOMIC DNA]</scope>
    <source>
        <strain evidence="1 2">GSS09</strain>
    </source>
</reference>
<dbReference type="Proteomes" id="UP000189464">
    <property type="component" value="Chromosome"/>
</dbReference>
<dbReference type="EMBL" id="CP019698">
    <property type="protein sequence ID" value="AQS60559.1"/>
    <property type="molecule type" value="Genomic_DNA"/>
</dbReference>
<protein>
    <submittedName>
        <fullName evidence="1">Uncharacterized protein</fullName>
    </submittedName>
</protein>